<keyword evidence="8" id="KW-0325">Glycoprotein</keyword>
<evidence type="ECO:0000256" key="1">
    <source>
        <dbReference type="ARBA" id="ARBA00004239"/>
    </source>
</evidence>
<dbReference type="InterPro" id="IPR008160">
    <property type="entry name" value="Collagen"/>
</dbReference>
<dbReference type="SUPFAM" id="SSF53300">
    <property type="entry name" value="vWA-like"/>
    <property type="match status" value="18"/>
</dbReference>
<evidence type="ECO:0000256" key="2">
    <source>
        <dbReference type="ARBA" id="ARBA00022525"/>
    </source>
</evidence>
<feature type="domain" description="VWFA" evidence="11">
    <location>
        <begin position="1"/>
        <end position="149"/>
    </location>
</feature>
<dbReference type="GO" id="GO:0007155">
    <property type="term" value="P:cell adhesion"/>
    <property type="evidence" value="ECO:0007669"/>
    <property type="project" value="UniProtKB-KW"/>
</dbReference>
<evidence type="ECO:0008006" key="15">
    <source>
        <dbReference type="Google" id="ProtNLM"/>
    </source>
</evidence>
<protein>
    <recommendedName>
        <fullName evidence="15">Collagen alpha-6(VI) chain</fullName>
    </recommendedName>
</protein>
<feature type="compositionally biased region" description="Gly residues" evidence="10">
    <location>
        <begin position="1561"/>
        <end position="1570"/>
    </location>
</feature>
<dbReference type="Pfam" id="PF13768">
    <property type="entry name" value="VWA_3"/>
    <property type="match status" value="1"/>
</dbReference>
<feature type="domain" description="VWFA" evidence="11">
    <location>
        <begin position="1207"/>
        <end position="1354"/>
    </location>
</feature>
<dbReference type="GO" id="GO:0005615">
    <property type="term" value="C:extracellular space"/>
    <property type="evidence" value="ECO:0007669"/>
    <property type="project" value="TreeGrafter"/>
</dbReference>
<evidence type="ECO:0000256" key="3">
    <source>
        <dbReference type="ARBA" id="ARBA00022729"/>
    </source>
</evidence>
<evidence type="ECO:0000256" key="7">
    <source>
        <dbReference type="ARBA" id="ARBA00023157"/>
    </source>
</evidence>
<dbReference type="EMBL" id="JAUPFM010000008">
    <property type="protein sequence ID" value="KAK2845177.1"/>
    <property type="molecule type" value="Genomic_DNA"/>
</dbReference>
<evidence type="ECO:0000313" key="13">
    <source>
        <dbReference type="EMBL" id="KAK2845177.1"/>
    </source>
</evidence>
<comment type="subcellular location">
    <subcellularLocation>
        <location evidence="1">Secreted</location>
        <location evidence="1">Extracellular space</location>
    </subcellularLocation>
</comment>
<feature type="domain" description="BPTI/Kunitz inhibitor" evidence="12">
    <location>
        <begin position="2291"/>
        <end position="2353"/>
    </location>
</feature>
<keyword evidence="9" id="KW-0175">Coiled coil</keyword>
<feature type="domain" description="VWFA" evidence="11">
    <location>
        <begin position="1795"/>
        <end position="1974"/>
    </location>
</feature>
<dbReference type="Gene3D" id="3.40.50.410">
    <property type="entry name" value="von Willebrand factor, type A domain"/>
    <property type="match status" value="16"/>
</dbReference>
<feature type="compositionally biased region" description="Basic and acidic residues" evidence="10">
    <location>
        <begin position="1517"/>
        <end position="1540"/>
    </location>
</feature>
<evidence type="ECO:0000259" key="11">
    <source>
        <dbReference type="PROSITE" id="PS50234"/>
    </source>
</evidence>
<feature type="domain" description="VWFA" evidence="11">
    <location>
        <begin position="170"/>
        <end position="342"/>
    </location>
</feature>
<dbReference type="PROSITE" id="PS50234">
    <property type="entry name" value="VWFA"/>
    <property type="match status" value="16"/>
</dbReference>
<proteinExistence type="predicted"/>
<dbReference type="Pfam" id="PF00014">
    <property type="entry name" value="Kunitz_BPTI"/>
    <property type="match status" value="1"/>
</dbReference>
<dbReference type="SMART" id="SM00327">
    <property type="entry name" value="VWA"/>
    <property type="match status" value="16"/>
</dbReference>
<feature type="domain" description="VWFA" evidence="11">
    <location>
        <begin position="2005"/>
        <end position="2188"/>
    </location>
</feature>
<evidence type="ECO:0000256" key="9">
    <source>
        <dbReference type="SAM" id="Coils"/>
    </source>
</evidence>
<dbReference type="FunFam" id="3.40.50.410:FF:000001">
    <property type="entry name" value="Collagen, type XII, alpha 1"/>
    <property type="match status" value="1"/>
</dbReference>
<keyword evidence="6" id="KW-0176">Collagen</keyword>
<dbReference type="CDD" id="cd01472">
    <property type="entry name" value="vWA_collagen"/>
    <property type="match status" value="4"/>
</dbReference>
<feature type="compositionally biased region" description="Gly residues" evidence="10">
    <location>
        <begin position="1428"/>
        <end position="1437"/>
    </location>
</feature>
<evidence type="ECO:0000256" key="8">
    <source>
        <dbReference type="ARBA" id="ARBA00023180"/>
    </source>
</evidence>
<keyword evidence="3" id="KW-0732">Signal</keyword>
<evidence type="ECO:0000256" key="6">
    <source>
        <dbReference type="ARBA" id="ARBA00023119"/>
    </source>
</evidence>
<keyword evidence="7" id="KW-1015">Disulfide bond</keyword>
<feature type="region of interest" description="Disordered" evidence="10">
    <location>
        <begin position="1414"/>
        <end position="1749"/>
    </location>
</feature>
<gene>
    <name evidence="13" type="ORF">Q5P01_011836</name>
</gene>
<feature type="domain" description="VWFA" evidence="11">
    <location>
        <begin position="365"/>
        <end position="537"/>
    </location>
</feature>
<feature type="domain" description="VWFA" evidence="11">
    <location>
        <begin position="3476"/>
        <end position="3645"/>
    </location>
</feature>
<evidence type="ECO:0000256" key="5">
    <source>
        <dbReference type="ARBA" id="ARBA00022889"/>
    </source>
</evidence>
<dbReference type="SUPFAM" id="SSF57362">
    <property type="entry name" value="BPTI-like"/>
    <property type="match status" value="1"/>
</dbReference>
<feature type="domain" description="VWFA" evidence="11">
    <location>
        <begin position="2892"/>
        <end position="3085"/>
    </location>
</feature>
<dbReference type="InterPro" id="IPR002035">
    <property type="entry name" value="VWF_A"/>
</dbReference>
<feature type="domain" description="VWFA" evidence="11">
    <location>
        <begin position="3083"/>
        <end position="3261"/>
    </location>
</feature>
<dbReference type="Proteomes" id="UP001187415">
    <property type="component" value="Unassembled WGS sequence"/>
</dbReference>
<evidence type="ECO:0000259" key="12">
    <source>
        <dbReference type="PROSITE" id="PS50279"/>
    </source>
</evidence>
<dbReference type="PANTHER" id="PTHR24020">
    <property type="entry name" value="COLLAGEN ALPHA"/>
    <property type="match status" value="1"/>
</dbReference>
<evidence type="ECO:0000256" key="4">
    <source>
        <dbReference type="ARBA" id="ARBA00022737"/>
    </source>
</evidence>
<comment type="caution">
    <text evidence="13">The sequence shown here is derived from an EMBL/GenBank/DDBJ whole genome shotgun (WGS) entry which is preliminary data.</text>
</comment>
<evidence type="ECO:0000313" key="14">
    <source>
        <dbReference type="Proteomes" id="UP001187415"/>
    </source>
</evidence>
<dbReference type="InterPro" id="IPR002223">
    <property type="entry name" value="Kunitz_BPTI"/>
</dbReference>
<organism evidence="13 14">
    <name type="scientific">Channa striata</name>
    <name type="common">Snakehead murrel</name>
    <name type="synonym">Ophicephalus striatus</name>
    <dbReference type="NCBI Taxonomy" id="64152"/>
    <lineage>
        <taxon>Eukaryota</taxon>
        <taxon>Metazoa</taxon>
        <taxon>Chordata</taxon>
        <taxon>Craniata</taxon>
        <taxon>Vertebrata</taxon>
        <taxon>Euteleostomi</taxon>
        <taxon>Actinopterygii</taxon>
        <taxon>Neopterygii</taxon>
        <taxon>Teleostei</taxon>
        <taxon>Neoteleostei</taxon>
        <taxon>Acanthomorphata</taxon>
        <taxon>Anabantaria</taxon>
        <taxon>Anabantiformes</taxon>
        <taxon>Channoidei</taxon>
        <taxon>Channidae</taxon>
        <taxon>Channa</taxon>
    </lineage>
</organism>
<sequence length="3881" mass="424459">MIRALEIGTNKVRVGLAQYSTNPYQEFLLKDYTDKRALLAAVERIPHRGGETYTGKAIDFLREQYFTKEAGSRASQRVPQVAVVITDGESSDEVEAPAQRLKQHGVIVFAIGVGETNRTQLRSIANWPPTRFLHTTDSYQALQRILQEVLNTVCILMENQRQALADRYADIFFLVDSDTPLPQFTLFKSELTKLVNQLNAGSSTYRVGLAQYGEDANVEILLDASKTRQDVQTSLRRFRLRPQPSRPHNLGRALSYARDHFFSSDVGGRAQQGSPQFLVVVSGRASDDRVAHAASNLESDGITVVGMSAGVSMDEINRFASVGYAFDSPRVTLLKDSFVGGILLTALEKDKETITEECKGANVADIVFIVDESGSIGTENFQLVRDFVGSVVGGLSVSGKRVRVGIVTYNEKPTAQAYLNTFQSKAELLQFIGILPYNGGGTGTGAALRFAHKHMFSEANGSRKGVQKVAVVITDGESQDDVGDAAAILRRSGVTVYAVGIREANQAELKEMASYPDTEHVFNVESFTKLKPLQQSLQKILCTKIIHDAITVETSKEDKKACSNKDQADIYFLIDDSGSIKNEDFYDMKKFIIEFLHTFLIGPQYVRIGLVKYSDSPTLEFELTKHLDKKSLEKAVEGIVHAGGGTETGKALSSMGQHFERAKVTPDYNVKQYLIVITDGESTDPVKAPAEKLRTQGVITYAIGVKKANDTQLLEIAGEPKRKFSVSNFDALGSIKNAIVTEICTEDACADIPFDVVFLTASSEAIREQDFKMMKAFVKSVISKSIIGQKEAHVGLMQYSTDYKLEFSLKEFYSKDEMVKVIDDMKQMNQPSLRTGNAINAVSGYFDTAGRSELTRNLVLLTNGKSHDDVKAPAEALRAKGVVIFAIGVGKADNTELKQITGSDERVFYRSDFSTIMDLDRQLALKFCDKDCKKIEQADIIFLVDGSGSIKEPQYNSMKKFMRSVVNRTTVGVTQTQFGVILYSDKTESVFSLKQCTSKKEILGAITNATQEQLYTYTGKAMEYSLEFFNAEHGGRKAKKVPQILMVITDGAASDPDKLKPSSDNLRENGITVFSIGVGDAKPEELLIMAGGDLSKVFHVDSFEALENLYKNISTVLCNHTKPECRKDKFDLVFLLDKSSSITPQDHTIMKDFTAELVKGFELLQITGSPAKLFSVQSFNKLADIKKQVADSMCKDNQKEPTGCSIDVAFGFDISQRTGGLGEMLISGHTKLQNFLPEIVQYVSSVQELCCIDPNLVGTKMAFELVGQDGTSLDYTKFKEYDAGTVKKVMNWLLNRPTYFNTALLDSFKRKFKEQSGAGVKVLIIFSDGLDEDVKKLEQESKLLQQSGVSALLVVALEGARNPAQLQMVEFGRGFGYQLPLSIGMSSVGSTIFKQIDMVAERVCCNLTCKCSGHEGGRGSPGPPGIKGPPGGRGQMGFLGEEGVSGDRGPPGPSGPPGIQGCPGASGPKGYRGVSGNRGENGEDGLDGINGEQGKTGADGAKGPQGDSGNPGIPGIRGEKGLKGDRGLTGDPGEPGRDDTSPGSKGDPGNPGLPGSPGPDGRPGGKGEVGNPGPDGRRGSGGAKGSAGDPGARGLPGIPGASGQQGRRGGNGEQGPKGIHGFPGRQGESGLAGPPGTVGRRGDNGQKGQPGDPGVKGSPGSQGPRGMPGEDGRDGRGTPGRPGAKGDPGFPGYPGLSGEEGQQGTKGHPGKNGNRGRRGNSGIPGDPGVPGEPGHPGRRGTRGPPGGKDITECELITRIRDNCPCCSGTYVYMYLHFDSQNHKVDQSACPAYPTELVFALDMSEDVSTTMFSRQRSALLSLLENINIAESNCPSGARVAVVGYSRYTKYLIRFHDYHRKKELIEAVNNIALERTSQRRYLASSMRFVGHNVFKRSRPGVLTRKVAVFFSGGPVQDISDIVTAAMEYRALNINPAVISLRAIPNVAQALEVDDTGKSIFVVLGRSQDLTADLRKVKNCAICYDPCRRLEECVFIQEIPSPQKVDVDLVLVADGSREMQADEYTGVQQLLGSVVEHLAVSKRPNQVDDQPRVAVIQSGIVVPKLEFGLQTYQNHDQMRSRIYKMQQPSGSSSLGQTLDFTLREVFQKASNARKRRALMVVVGTQTARADRAKLKFFSQKAKCEGLALFVVTVGNRFSRTQVEELASLPLQQHLIHVDKLRSEEQGFAQRFFRVFLSALDKKKITYTSPPQDTCSQLKSEPDFFLNGEGSAELEEEFRDEMVERFQMQTRGETLTRQLDVINGQSLFSGAKHNDLKVQSDVESAAAPAFSTDACYLSQDVGDCQNYTLKWFFDANLGACSRFWYGGCGGNETALTLGRPVSSGMGGSLLQRCLLTCNASSDCPTEVRLHVEQPSSPQEALGEKTVGGGRLGGVYCRGNRAPPYMAVGLVQRTRTRSSTTDHRPRVSCPVEVSLGQVLTLCQNYLLTLGNDDRLLQKTETHSASMEGSRGLIFSILMVVCFHGNDAQRTVCTQEAVADIVFLVDGSWSIGTENFEQIRQFLKTLVSSFDIGPDHVRIGLVQYSTTPRTEFLLNTYRTKQEILQYIEKLPYMGGGTQTGQGLDFMLSNHFVAAAGSRADQNVPQIAVVITDGKSQDNVKTQAEDLKRRGIVLYAIGIKDADEEQLREIANEPHDQHVYSVSDFAALQGISQSIIQTLCTTVEEAKRQLLQLTEECANATVADIVFLVDSSSSIGDTNFQEIRQFLRTIVTGLDIGPDNVRIGLAQYSDEPHQEFLLKDHLDKKSMLNVLDTFPYRQGGTETGKAIDFLLQTYFTEEAGSRANLRVPQIAVIITDGESTDDVAAPAQRLRQHGVLVFGIGVGQANLNELASITNRPRRHFMFPIDSYQALQRLTESLLKTVCVSMEYQRQALAEKFADIFFLVDSGVSNADFQQIRTVLARLVNQLNMSESGHRLGLAQYGENTKVEFLLNAFQTKEETLNGVKRFRLRKLQPNEPRNLGSALEYASANFFTSEAGSRADQGFKQYLVVLSGKDSDDPVYKASRQVKAEGVTVVGLSYGASMTEMRVVATPPYIFQSTINVVPFLRSIFEKEEENVTLTDDCKAAKLADIVFIVDESGSIGTANFQLVRGFLHSIVSGLEVNENRVRVGIVTYSDKPTAHVHLDTFDDKNELLNFIKILPYNGGGTNTGAAINFTRQNLFTENRGSRKNKGVQQVAVVITDGRSQDNVSKAAANLRREDVTVYAVGIKDANEEQLVQIASYPPTKHVFNVDSFTKLKALDQGLQKTLCLNIMREPFTVSTRRSGIKEGCVQTDEADIFFLIDHSGSIYPADFQDMKKFITEFLHTFRIGPQYVRIGVAKYADNPELEFDLTAHSDIQSLEKAVEEIQQRGGGTETGKALAFMGPHFKKAVVTRGHKVREFLIVITDGKSSDKVKTPAEELRQQGVTVYAIGVKAADEMELQEIAGDAKRTFFVNNFDALKPIKDDIITDICSTDACTDIPGDLMFLIDSSGSIYPNDYTKMKEFMKSVISKSFIGKNEVHVGVLQFSTVKKLEFPLNRYYTKEEMSSTIDAMQQLGGGTHTGEAITEVSRYFDGTRGGRPDLRQRLVVITDGEAQDEVKGPAEALRAKGVVVYAIGVVDANTTQLLEISGSPDRMYAERDFDALKDLESQVALELCDPKRECKKTEKADIIFLVDGSTSITPSKFNSMQTFMLSIVNQTTVGQNLTRFGVILYSTDPKSVFTLKKYQTKHAVQTAISALNSPSGDTFTGKALEYSRQFFSAEHGGRAKLRVPQILMVITDGDATDQYSLAAPSEALRKDGISVFSIGVEGANKDQLEIMAGHNTDRVFYVDNFSALETLYKNITDVLCTSTKPVCEKQKADLVFLLDQSGSIDPDDYTIMKNFTRIW</sequence>
<dbReference type="GO" id="GO:0004867">
    <property type="term" value="F:serine-type endopeptidase inhibitor activity"/>
    <property type="evidence" value="ECO:0007669"/>
    <property type="project" value="InterPro"/>
</dbReference>
<dbReference type="Pfam" id="PF00092">
    <property type="entry name" value="VWA"/>
    <property type="match status" value="15"/>
</dbReference>
<keyword evidence="5" id="KW-0130">Cell adhesion</keyword>
<dbReference type="InterPro" id="IPR036880">
    <property type="entry name" value="Kunitz_BPTI_sf"/>
</dbReference>
<dbReference type="PROSITE" id="PS50279">
    <property type="entry name" value="BPTI_KUNITZ_2"/>
    <property type="match status" value="1"/>
</dbReference>
<feature type="domain" description="VWFA" evidence="11">
    <location>
        <begin position="2697"/>
        <end position="2871"/>
    </location>
</feature>
<accession>A0AA88N077</accession>
<feature type="domain" description="VWFA" evidence="11">
    <location>
        <begin position="3663"/>
        <end position="3837"/>
    </location>
</feature>
<dbReference type="Pfam" id="PF01391">
    <property type="entry name" value="Collagen"/>
    <property type="match status" value="2"/>
</dbReference>
<feature type="domain" description="VWFA" evidence="11">
    <location>
        <begin position="569"/>
        <end position="743"/>
    </location>
</feature>
<name>A0AA88N077_CHASR</name>
<dbReference type="InterPro" id="IPR036465">
    <property type="entry name" value="vWFA_dom_sf"/>
</dbReference>
<feature type="domain" description="VWFA" evidence="11">
    <location>
        <begin position="2494"/>
        <end position="2668"/>
    </location>
</feature>
<feature type="domain" description="VWFA" evidence="11">
    <location>
        <begin position="939"/>
        <end position="1113"/>
    </location>
</feature>
<keyword evidence="2" id="KW-0964">Secreted</keyword>
<reference evidence="13" key="1">
    <citation type="submission" date="2023-07" db="EMBL/GenBank/DDBJ databases">
        <title>Chromosome-level Genome Assembly of Striped Snakehead (Channa striata).</title>
        <authorList>
            <person name="Liu H."/>
        </authorList>
    </citation>
    <scope>NUCLEOTIDE SEQUENCE</scope>
    <source>
        <strain evidence="13">Gz</strain>
        <tissue evidence="13">Muscle</tissue>
    </source>
</reference>
<dbReference type="Gene3D" id="4.10.410.10">
    <property type="entry name" value="Pancreatic trypsin inhibitor Kunitz domain"/>
    <property type="match status" value="1"/>
</dbReference>
<evidence type="ECO:0000256" key="10">
    <source>
        <dbReference type="SAM" id="MobiDB-lite"/>
    </source>
</evidence>
<dbReference type="PANTHER" id="PTHR24020:SF86">
    <property type="entry name" value="COLLAGEN, TYPE VI, ALPHA 4"/>
    <property type="match status" value="1"/>
</dbReference>
<dbReference type="CDD" id="cd01450">
    <property type="entry name" value="vWFA_subfamily_ECM"/>
    <property type="match status" value="5"/>
</dbReference>
<keyword evidence="4" id="KW-0677">Repeat</keyword>
<feature type="compositionally biased region" description="Gly residues" evidence="10">
    <location>
        <begin position="1606"/>
        <end position="1615"/>
    </location>
</feature>
<dbReference type="PRINTS" id="PR00453">
    <property type="entry name" value="VWFADOMAIN"/>
</dbReference>
<dbReference type="InterPro" id="IPR050525">
    <property type="entry name" value="ECM_Assembly_Org"/>
</dbReference>
<keyword evidence="14" id="KW-1185">Reference proteome</keyword>
<feature type="domain" description="VWFA" evidence="11">
    <location>
        <begin position="755"/>
        <end position="923"/>
    </location>
</feature>
<dbReference type="FunFam" id="3.40.50.410:FF:000004">
    <property type="entry name" value="collagen alpha-6(VI) chain"/>
    <property type="match status" value="10"/>
</dbReference>
<dbReference type="SMART" id="SM00131">
    <property type="entry name" value="KU"/>
    <property type="match status" value="1"/>
</dbReference>
<feature type="coiled-coil region" evidence="9">
    <location>
        <begin position="2669"/>
        <end position="2696"/>
    </location>
</feature>
<dbReference type="GO" id="GO:0005581">
    <property type="term" value="C:collagen trimer"/>
    <property type="evidence" value="ECO:0007669"/>
    <property type="project" value="UniProtKB-KW"/>
</dbReference>
<feature type="domain" description="VWFA" evidence="11">
    <location>
        <begin position="3290"/>
        <end position="3460"/>
    </location>
</feature>